<feature type="transmembrane region" description="Helical" evidence="1">
    <location>
        <begin position="20"/>
        <end position="38"/>
    </location>
</feature>
<evidence type="ECO:0000313" key="2">
    <source>
        <dbReference type="EMBL" id="CAB4760384.1"/>
    </source>
</evidence>
<organism evidence="2">
    <name type="scientific">freshwater metagenome</name>
    <dbReference type="NCBI Taxonomy" id="449393"/>
    <lineage>
        <taxon>unclassified sequences</taxon>
        <taxon>metagenomes</taxon>
        <taxon>ecological metagenomes</taxon>
    </lineage>
</organism>
<feature type="transmembrane region" description="Helical" evidence="1">
    <location>
        <begin position="84"/>
        <end position="108"/>
    </location>
</feature>
<feature type="transmembrane region" description="Helical" evidence="1">
    <location>
        <begin position="45"/>
        <end position="64"/>
    </location>
</feature>
<dbReference type="AlphaFoldDB" id="A0A6J6UMB1"/>
<dbReference type="InterPro" id="IPR045781">
    <property type="entry name" value="SxtJ"/>
</dbReference>
<keyword evidence="1" id="KW-1133">Transmembrane helix</keyword>
<gene>
    <name evidence="2" type="ORF">UFOPK2855_00635</name>
</gene>
<evidence type="ECO:0000256" key="1">
    <source>
        <dbReference type="SAM" id="Phobius"/>
    </source>
</evidence>
<protein>
    <submittedName>
        <fullName evidence="2">Unannotated protein</fullName>
    </submittedName>
</protein>
<dbReference type="EMBL" id="CAEZZK010000107">
    <property type="protein sequence ID" value="CAB4760384.1"/>
    <property type="molecule type" value="Genomic_DNA"/>
</dbReference>
<sequence>MSNALGLEKNTKTSSASDRSFGVMFGCIFIIVAVLLRIRDKRETLQLCLLLMSCLTFLVSFARPRLLSTPNKLWMKFSLLLARFVSPIILGVLFYVLISPLALAMRLFGRDELHLKTKHVVTNWQSRKISGYSLDSFKNQY</sequence>
<reference evidence="2" key="1">
    <citation type="submission" date="2020-05" db="EMBL/GenBank/DDBJ databases">
        <authorList>
            <person name="Chiriac C."/>
            <person name="Salcher M."/>
            <person name="Ghai R."/>
            <person name="Kavagutti S V."/>
        </authorList>
    </citation>
    <scope>NUCLEOTIDE SEQUENCE</scope>
</reference>
<proteinExistence type="predicted"/>
<accession>A0A6J6UMB1</accession>
<name>A0A6J6UMB1_9ZZZZ</name>
<keyword evidence="1" id="KW-0472">Membrane</keyword>
<dbReference type="Pfam" id="PF19588">
    <property type="entry name" value="SxtJ"/>
    <property type="match status" value="1"/>
</dbReference>
<keyword evidence="1" id="KW-0812">Transmembrane</keyword>